<organism evidence="2 3">
    <name type="scientific">Phyllosticta citrichinensis</name>
    <dbReference type="NCBI Taxonomy" id="1130410"/>
    <lineage>
        <taxon>Eukaryota</taxon>
        <taxon>Fungi</taxon>
        <taxon>Dikarya</taxon>
        <taxon>Ascomycota</taxon>
        <taxon>Pezizomycotina</taxon>
        <taxon>Dothideomycetes</taxon>
        <taxon>Dothideomycetes incertae sedis</taxon>
        <taxon>Botryosphaeriales</taxon>
        <taxon>Phyllostictaceae</taxon>
        <taxon>Phyllosticta</taxon>
    </lineage>
</organism>
<sequence>MRLQSRSIRWNVFVSMAVGYTGQPFANCATGWFSLQMQRLRRGLSTTSYFSGWVGEDDSRVVIICEGHRPYEARIVAMAFLILPCVYQGLLCLSGSIKMEKQPESPKCKAVGFARLVQPQLLKKQSHNSRRMTKKRILLSAKDFVELSKFEKTLEVDDLRPRPNLTPIFGPIRKLGSPLRLLLTATPSL</sequence>
<accession>A0ABR1XFU5</accession>
<gene>
    <name evidence="2" type="ORF">IWX90DRAFT_495563</name>
</gene>
<dbReference type="EMBL" id="JBBWUH010000013">
    <property type="protein sequence ID" value="KAK8153079.1"/>
    <property type="molecule type" value="Genomic_DNA"/>
</dbReference>
<reference evidence="2 3" key="1">
    <citation type="journal article" date="2022" name="G3 (Bethesda)">
        <title>Enemy or ally: a genomic approach to elucidate the lifestyle of Phyllosticta citrichinaensis.</title>
        <authorList>
            <person name="Buijs V.A."/>
            <person name="Groenewald J.Z."/>
            <person name="Haridas S."/>
            <person name="LaButti K.M."/>
            <person name="Lipzen A."/>
            <person name="Martin F.M."/>
            <person name="Barry K."/>
            <person name="Grigoriev I.V."/>
            <person name="Crous P.W."/>
            <person name="Seidl M.F."/>
        </authorList>
    </citation>
    <scope>NUCLEOTIDE SEQUENCE [LARGE SCALE GENOMIC DNA]</scope>
    <source>
        <strain evidence="2 3">CBS 129764</strain>
    </source>
</reference>
<protein>
    <submittedName>
        <fullName evidence="2">Uncharacterized protein</fullName>
    </submittedName>
</protein>
<keyword evidence="1" id="KW-0472">Membrane</keyword>
<evidence type="ECO:0000313" key="3">
    <source>
        <dbReference type="Proteomes" id="UP001456524"/>
    </source>
</evidence>
<keyword evidence="3" id="KW-1185">Reference proteome</keyword>
<feature type="transmembrane region" description="Helical" evidence="1">
    <location>
        <begin position="12"/>
        <end position="35"/>
    </location>
</feature>
<keyword evidence="1" id="KW-1133">Transmembrane helix</keyword>
<evidence type="ECO:0000313" key="2">
    <source>
        <dbReference type="EMBL" id="KAK8153079.1"/>
    </source>
</evidence>
<proteinExistence type="predicted"/>
<evidence type="ECO:0000256" key="1">
    <source>
        <dbReference type="SAM" id="Phobius"/>
    </source>
</evidence>
<dbReference type="Proteomes" id="UP001456524">
    <property type="component" value="Unassembled WGS sequence"/>
</dbReference>
<keyword evidence="1" id="KW-0812">Transmembrane</keyword>
<name>A0ABR1XFU5_9PEZI</name>
<comment type="caution">
    <text evidence="2">The sequence shown here is derived from an EMBL/GenBank/DDBJ whole genome shotgun (WGS) entry which is preliminary data.</text>
</comment>
<feature type="transmembrane region" description="Helical" evidence="1">
    <location>
        <begin position="75"/>
        <end position="97"/>
    </location>
</feature>